<keyword evidence="3" id="KW-1185">Reference proteome</keyword>
<name>A0A9R1VAD7_LACSA</name>
<dbReference type="SUPFAM" id="SSF53098">
    <property type="entry name" value="Ribonuclease H-like"/>
    <property type="match status" value="1"/>
</dbReference>
<dbReference type="GO" id="GO:0003677">
    <property type="term" value="F:DNA binding"/>
    <property type="evidence" value="ECO:0007669"/>
    <property type="project" value="InterPro"/>
</dbReference>
<evidence type="ECO:0000313" key="3">
    <source>
        <dbReference type="Proteomes" id="UP000235145"/>
    </source>
</evidence>
<proteinExistence type="predicted"/>
<dbReference type="AlphaFoldDB" id="A0A9R1VAD7"/>
<protein>
    <recommendedName>
        <fullName evidence="1">hAT-like transposase RNase-H fold domain-containing protein</fullName>
    </recommendedName>
</protein>
<evidence type="ECO:0000313" key="2">
    <source>
        <dbReference type="EMBL" id="KAJ0203362.1"/>
    </source>
</evidence>
<dbReference type="PANTHER" id="PTHR23272:SF190">
    <property type="entry name" value="ZINC FINGER, BED-TYPE-RELATED"/>
    <property type="match status" value="1"/>
</dbReference>
<comment type="caution">
    <text evidence="2">The sequence shown here is derived from an EMBL/GenBank/DDBJ whole genome shotgun (WGS) entry which is preliminary data.</text>
</comment>
<sequence length="148" mass="17581">MEFGVRDKSYERDLSRVPENYDFEVVTEMVKFFEKFKTKTKLVLATSKPLVNLFIREVLDVDTYLRNWSTKPIFLEMVKDMKTKYDKYWGAHNKMNDFIYFAVLLDPTTKSHFLLHAFKKMIGYMEVMEPPLTLADIDKKSTSNVPRD</sequence>
<evidence type="ECO:0000259" key="1">
    <source>
        <dbReference type="Pfam" id="PF14372"/>
    </source>
</evidence>
<dbReference type="Pfam" id="PF14372">
    <property type="entry name" value="hAT-like_RNase-H"/>
    <property type="match status" value="1"/>
</dbReference>
<reference evidence="2 3" key="1">
    <citation type="journal article" date="2017" name="Nat. Commun.">
        <title>Genome assembly with in vitro proximity ligation data and whole-genome triplication in lettuce.</title>
        <authorList>
            <person name="Reyes-Chin-Wo S."/>
            <person name="Wang Z."/>
            <person name="Yang X."/>
            <person name="Kozik A."/>
            <person name="Arikit S."/>
            <person name="Song C."/>
            <person name="Xia L."/>
            <person name="Froenicke L."/>
            <person name="Lavelle D.O."/>
            <person name="Truco M.J."/>
            <person name="Xia R."/>
            <person name="Zhu S."/>
            <person name="Xu C."/>
            <person name="Xu H."/>
            <person name="Xu X."/>
            <person name="Cox K."/>
            <person name="Korf I."/>
            <person name="Meyers B.C."/>
            <person name="Michelmore R.W."/>
        </authorList>
    </citation>
    <scope>NUCLEOTIDE SEQUENCE [LARGE SCALE GENOMIC DNA]</scope>
    <source>
        <strain evidence="3">cv. Salinas</strain>
        <tissue evidence="2">Seedlings</tissue>
    </source>
</reference>
<dbReference type="Proteomes" id="UP000235145">
    <property type="component" value="Unassembled WGS sequence"/>
</dbReference>
<gene>
    <name evidence="2" type="ORF">LSAT_V11C500243730</name>
</gene>
<accession>A0A9R1VAD7</accession>
<dbReference type="PANTHER" id="PTHR23272">
    <property type="entry name" value="BED FINGER-RELATED"/>
    <property type="match status" value="1"/>
</dbReference>
<organism evidence="2 3">
    <name type="scientific">Lactuca sativa</name>
    <name type="common">Garden lettuce</name>
    <dbReference type="NCBI Taxonomy" id="4236"/>
    <lineage>
        <taxon>Eukaryota</taxon>
        <taxon>Viridiplantae</taxon>
        <taxon>Streptophyta</taxon>
        <taxon>Embryophyta</taxon>
        <taxon>Tracheophyta</taxon>
        <taxon>Spermatophyta</taxon>
        <taxon>Magnoliopsida</taxon>
        <taxon>eudicotyledons</taxon>
        <taxon>Gunneridae</taxon>
        <taxon>Pentapetalae</taxon>
        <taxon>asterids</taxon>
        <taxon>campanulids</taxon>
        <taxon>Asterales</taxon>
        <taxon>Asteraceae</taxon>
        <taxon>Cichorioideae</taxon>
        <taxon>Cichorieae</taxon>
        <taxon>Lactucinae</taxon>
        <taxon>Lactuca</taxon>
    </lineage>
</organism>
<feature type="domain" description="hAT-like transposase RNase-H fold" evidence="1">
    <location>
        <begin position="47"/>
        <end position="124"/>
    </location>
</feature>
<dbReference type="EMBL" id="NBSK02000005">
    <property type="protein sequence ID" value="KAJ0203362.1"/>
    <property type="molecule type" value="Genomic_DNA"/>
</dbReference>
<dbReference type="InterPro" id="IPR012337">
    <property type="entry name" value="RNaseH-like_sf"/>
</dbReference>
<dbReference type="InterPro" id="IPR025525">
    <property type="entry name" value="hAT-like_transposase_RNase-H"/>
</dbReference>